<dbReference type="PANTHER" id="PTHR24198">
    <property type="entry name" value="ANKYRIN REPEAT AND PROTEIN KINASE DOMAIN-CONTAINING PROTEIN"/>
    <property type="match status" value="1"/>
</dbReference>
<feature type="repeat" description="ANK" evidence="3">
    <location>
        <begin position="210"/>
        <end position="235"/>
    </location>
</feature>
<feature type="repeat" description="ANK" evidence="3">
    <location>
        <begin position="176"/>
        <end position="199"/>
    </location>
</feature>
<evidence type="ECO:0000256" key="1">
    <source>
        <dbReference type="ARBA" id="ARBA00022737"/>
    </source>
</evidence>
<dbReference type="Pfam" id="PF00023">
    <property type="entry name" value="Ank"/>
    <property type="match status" value="1"/>
</dbReference>
<sequence>MEGRTSFVGRLLDHGAEVAQADKFEKTALHQATDREHKDIVELLVERGADVNATDRGRMTPLHLAIKNWDTGVAKLLIEAGADIDASADYSICASHYDLSYYHSRYSDIWDMAPLDFAARDGSPSMVQFLLDSGASVDRQSNPGHGALHHAAAGGSKKVAQMLIDAGADVNREDTRAQTPLHFAAEHGSVSVAKLLIDHPTAYLNGRDTYQRTPLHLAAAQDNHIIVDMLIDAGALITRSVAAYPCVGMRYPIEFEGLFPIIFQRSPDDEFVWCELTREEMGHWMDR</sequence>
<feature type="repeat" description="ANK" evidence="3">
    <location>
        <begin position="110"/>
        <end position="142"/>
    </location>
</feature>
<dbReference type="Proteomes" id="UP001244011">
    <property type="component" value="Unassembled WGS sequence"/>
</dbReference>
<keyword evidence="2 3" id="KW-0040">ANK repeat</keyword>
<evidence type="ECO:0000313" key="5">
    <source>
        <dbReference type="Proteomes" id="UP001244011"/>
    </source>
</evidence>
<dbReference type="EMBL" id="MU839003">
    <property type="protein sequence ID" value="KAK1769021.1"/>
    <property type="molecule type" value="Genomic_DNA"/>
</dbReference>
<dbReference type="PROSITE" id="PS50297">
    <property type="entry name" value="ANK_REP_REGION"/>
    <property type="match status" value="6"/>
</dbReference>
<dbReference type="PROSITE" id="PS50088">
    <property type="entry name" value="ANK_REPEAT"/>
    <property type="match status" value="6"/>
</dbReference>
<comment type="caution">
    <text evidence="4">The sequence shown here is derived from an EMBL/GenBank/DDBJ whole genome shotgun (WGS) entry which is preliminary data.</text>
</comment>
<evidence type="ECO:0000256" key="2">
    <source>
        <dbReference type="ARBA" id="ARBA00023043"/>
    </source>
</evidence>
<keyword evidence="5" id="KW-1185">Reference proteome</keyword>
<dbReference type="GeneID" id="85312967"/>
<feature type="repeat" description="ANK" evidence="3">
    <location>
        <begin position="143"/>
        <end position="175"/>
    </location>
</feature>
<dbReference type="SUPFAM" id="SSF48403">
    <property type="entry name" value="Ankyrin repeat"/>
    <property type="match status" value="1"/>
</dbReference>
<accession>A0AAJ0C323</accession>
<dbReference type="Pfam" id="PF12796">
    <property type="entry name" value="Ank_2"/>
    <property type="match status" value="2"/>
</dbReference>
<gene>
    <name evidence="4" type="ORF">QBC33DRAFT_557077</name>
</gene>
<feature type="repeat" description="ANK" evidence="3">
    <location>
        <begin position="24"/>
        <end position="56"/>
    </location>
</feature>
<dbReference type="SMART" id="SM00248">
    <property type="entry name" value="ANK"/>
    <property type="match status" value="6"/>
</dbReference>
<dbReference type="Gene3D" id="1.25.40.20">
    <property type="entry name" value="Ankyrin repeat-containing domain"/>
    <property type="match status" value="3"/>
</dbReference>
<name>A0AAJ0C323_9PEZI</name>
<dbReference type="InterPro" id="IPR036770">
    <property type="entry name" value="Ankyrin_rpt-contain_sf"/>
</dbReference>
<feature type="repeat" description="ANK" evidence="3">
    <location>
        <begin position="57"/>
        <end position="89"/>
    </location>
</feature>
<dbReference type="AlphaFoldDB" id="A0AAJ0C323"/>
<proteinExistence type="predicted"/>
<dbReference type="PANTHER" id="PTHR24198:SF165">
    <property type="entry name" value="ANKYRIN REPEAT-CONTAINING PROTEIN-RELATED"/>
    <property type="match status" value="1"/>
</dbReference>
<dbReference type="RefSeq" id="XP_060285234.1">
    <property type="nucleotide sequence ID" value="XM_060429780.1"/>
</dbReference>
<evidence type="ECO:0000313" key="4">
    <source>
        <dbReference type="EMBL" id="KAK1769021.1"/>
    </source>
</evidence>
<dbReference type="InterPro" id="IPR002110">
    <property type="entry name" value="Ankyrin_rpt"/>
</dbReference>
<protein>
    <submittedName>
        <fullName evidence="4">Ankyrin repeat-containing domain protein</fullName>
    </submittedName>
</protein>
<keyword evidence="1" id="KW-0677">Repeat</keyword>
<reference evidence="4" key="1">
    <citation type="submission" date="2023-06" db="EMBL/GenBank/DDBJ databases">
        <title>Genome-scale phylogeny and comparative genomics of the fungal order Sordariales.</title>
        <authorList>
            <consortium name="Lawrence Berkeley National Laboratory"/>
            <person name="Hensen N."/>
            <person name="Bonometti L."/>
            <person name="Westerberg I."/>
            <person name="Brannstrom I.O."/>
            <person name="Guillou S."/>
            <person name="Cros-Aarteil S."/>
            <person name="Calhoun S."/>
            <person name="Haridas S."/>
            <person name="Kuo A."/>
            <person name="Mondo S."/>
            <person name="Pangilinan J."/>
            <person name="Riley R."/>
            <person name="Labutti K."/>
            <person name="Andreopoulos B."/>
            <person name="Lipzen A."/>
            <person name="Chen C."/>
            <person name="Yanf M."/>
            <person name="Daum C."/>
            <person name="Ng V."/>
            <person name="Clum A."/>
            <person name="Steindorff A."/>
            <person name="Ohm R."/>
            <person name="Martin F."/>
            <person name="Silar P."/>
            <person name="Natvig D."/>
            <person name="Lalanne C."/>
            <person name="Gautier V."/>
            <person name="Ament-Velasquez S.L."/>
            <person name="Kruys A."/>
            <person name="Hutchinson M.I."/>
            <person name="Powell A.J."/>
            <person name="Barry K."/>
            <person name="Miller A.N."/>
            <person name="Grigoriev I.V."/>
            <person name="Debuchy R."/>
            <person name="Gladieux P."/>
            <person name="Thoren M.H."/>
            <person name="Johannesson H."/>
        </authorList>
    </citation>
    <scope>NUCLEOTIDE SEQUENCE</scope>
    <source>
        <strain evidence="4">8032-3</strain>
    </source>
</reference>
<evidence type="ECO:0000256" key="3">
    <source>
        <dbReference type="PROSITE-ProRule" id="PRU00023"/>
    </source>
</evidence>
<organism evidence="4 5">
    <name type="scientific">Phialemonium atrogriseum</name>
    <dbReference type="NCBI Taxonomy" id="1093897"/>
    <lineage>
        <taxon>Eukaryota</taxon>
        <taxon>Fungi</taxon>
        <taxon>Dikarya</taxon>
        <taxon>Ascomycota</taxon>
        <taxon>Pezizomycotina</taxon>
        <taxon>Sordariomycetes</taxon>
        <taxon>Sordariomycetidae</taxon>
        <taxon>Cephalothecales</taxon>
        <taxon>Cephalothecaceae</taxon>
        <taxon>Phialemonium</taxon>
    </lineage>
</organism>